<reference evidence="2" key="1">
    <citation type="submission" date="2021-02" db="EMBL/GenBank/DDBJ databases">
        <authorList>
            <person name="Nieuwenhuis M."/>
            <person name="Van De Peppel L.J.J."/>
        </authorList>
    </citation>
    <scope>NUCLEOTIDE SEQUENCE</scope>
    <source>
        <strain evidence="2">D49</strain>
    </source>
</reference>
<protein>
    <recommendedName>
        <fullName evidence="1">Fungal-type protein kinase domain-containing protein</fullName>
    </recommendedName>
</protein>
<reference evidence="2" key="2">
    <citation type="submission" date="2021-10" db="EMBL/GenBank/DDBJ databases">
        <title>Phylogenomics reveals ancestral predisposition of the termite-cultivated fungus Termitomyces towards a domesticated lifestyle.</title>
        <authorList>
            <person name="Auxier B."/>
            <person name="Grum-Grzhimaylo A."/>
            <person name="Cardenas M.E."/>
            <person name="Lodge J.D."/>
            <person name="Laessoe T."/>
            <person name="Pedersen O."/>
            <person name="Smith M.E."/>
            <person name="Kuyper T.W."/>
            <person name="Franco-Molano E.A."/>
            <person name="Baroni T.J."/>
            <person name="Aanen D.K."/>
        </authorList>
    </citation>
    <scope>NUCLEOTIDE SEQUENCE</scope>
    <source>
        <strain evidence="2">D49</strain>
    </source>
</reference>
<dbReference type="InterPro" id="IPR040976">
    <property type="entry name" value="Pkinase_fungal"/>
</dbReference>
<dbReference type="Pfam" id="PF17667">
    <property type="entry name" value="Pkinase_fungal"/>
    <property type="match status" value="1"/>
</dbReference>
<comment type="caution">
    <text evidence="2">The sequence shown here is derived from an EMBL/GenBank/DDBJ whole genome shotgun (WGS) entry which is preliminary data.</text>
</comment>
<dbReference type="PROSITE" id="PS00109">
    <property type="entry name" value="PROTEIN_KINASE_TYR"/>
    <property type="match status" value="1"/>
</dbReference>
<dbReference type="Gene3D" id="1.10.510.10">
    <property type="entry name" value="Transferase(Phosphotransferase) domain 1"/>
    <property type="match status" value="2"/>
</dbReference>
<dbReference type="EMBL" id="JABCKI010000639">
    <property type="protein sequence ID" value="KAG5649917.1"/>
    <property type="molecule type" value="Genomic_DNA"/>
</dbReference>
<evidence type="ECO:0000259" key="1">
    <source>
        <dbReference type="Pfam" id="PF17667"/>
    </source>
</evidence>
<name>A0A9P7GN09_9AGAR</name>
<organism evidence="2 3">
    <name type="scientific">Sphagnurus paluster</name>
    <dbReference type="NCBI Taxonomy" id="117069"/>
    <lineage>
        <taxon>Eukaryota</taxon>
        <taxon>Fungi</taxon>
        <taxon>Dikarya</taxon>
        <taxon>Basidiomycota</taxon>
        <taxon>Agaricomycotina</taxon>
        <taxon>Agaricomycetes</taxon>
        <taxon>Agaricomycetidae</taxon>
        <taxon>Agaricales</taxon>
        <taxon>Tricholomatineae</taxon>
        <taxon>Lyophyllaceae</taxon>
        <taxon>Sphagnurus</taxon>
    </lineage>
</organism>
<dbReference type="AlphaFoldDB" id="A0A9P7GN09"/>
<dbReference type="OrthoDB" id="3250441at2759"/>
<keyword evidence="3" id="KW-1185">Reference proteome</keyword>
<dbReference type="InterPro" id="IPR011009">
    <property type="entry name" value="Kinase-like_dom_sf"/>
</dbReference>
<dbReference type="InterPro" id="IPR008266">
    <property type="entry name" value="Tyr_kinase_AS"/>
</dbReference>
<dbReference type="Proteomes" id="UP000717328">
    <property type="component" value="Unassembled WGS sequence"/>
</dbReference>
<feature type="domain" description="Fungal-type protein kinase" evidence="1">
    <location>
        <begin position="180"/>
        <end position="230"/>
    </location>
</feature>
<accession>A0A9P7GN09</accession>
<evidence type="ECO:0000313" key="2">
    <source>
        <dbReference type="EMBL" id="KAG5649917.1"/>
    </source>
</evidence>
<gene>
    <name evidence="2" type="ORF">H0H81_001495</name>
</gene>
<dbReference type="SUPFAM" id="SSF56112">
    <property type="entry name" value="Protein kinase-like (PK-like)"/>
    <property type="match status" value="2"/>
</dbReference>
<sequence>MNKKQRLADGASPRSSEAYPQYPSMYRYLEVNIITLDNFYIHTDSTKNVQKDQKTRYYVKYLLEDRGSLVGRCTRIWCVYEEVVGATKDKLAKENKLDVARPIFIGPYALKFYYADINTEAYAGKFFEDAAKKKIQHVLLPTKVWYLGKIMNIVRGLKEGDAIPNVALRDREEIATISALKRTLDQLETPYEFYGAIIGVLKAIESLAEANIIHRDISPGNILLDNEKYTDAKPFKEIQIKIDDKIAEAFLVLRPPVKLNAIGGLHDLDMAATIPPPTETYLGERITSLCPSNSPSETAGSPAKIREVIEGNKSRVYVGRPGGAPAAIFNPALAALQLRLENLDQVKVDHGDVVNAAEYMDKAITAYDDESAREKAIKTCIDIAVGQSGDWNSRLDWADAIKPDCAWWHKLFLTIVLELKNIDGLAGNPSFQSIIDYCKIIPQKKYQEFHEFSNFPVVILGVAENRIDISIAVCVGEIHVSKLLTIDVTAGFLISANILRLARIFKALSLCREDLVRYYDHVEEKANTNIPLSCLYPQPTPLNDSVEMPNLTYTSFMTRDGQPTPALVSLGDLKFTAMYMATMHGIQNKVVVKFTPRYNRCAHELLAEAGFAPKLHFCAPVVGGLFMVVMDYVDGKSLSQLKSPIPAAIPEQVKEAVDLLHKKDIVFGDLRDPNILYSEALNQVFLVDFDWPGKHEGDRYPTALNLMHKWAAGVMRYGLMQKAHDLWQIERIEKLC</sequence>
<dbReference type="GO" id="GO:0004672">
    <property type="term" value="F:protein kinase activity"/>
    <property type="evidence" value="ECO:0007669"/>
    <property type="project" value="InterPro"/>
</dbReference>
<evidence type="ECO:0000313" key="3">
    <source>
        <dbReference type="Proteomes" id="UP000717328"/>
    </source>
</evidence>
<proteinExistence type="predicted"/>